<feature type="region of interest" description="Disordered" evidence="1">
    <location>
        <begin position="501"/>
        <end position="536"/>
    </location>
</feature>
<feature type="compositionally biased region" description="Low complexity" evidence="1">
    <location>
        <begin position="1524"/>
        <end position="1541"/>
    </location>
</feature>
<feature type="region of interest" description="Disordered" evidence="1">
    <location>
        <begin position="1640"/>
        <end position="1989"/>
    </location>
</feature>
<feature type="compositionally biased region" description="Basic and acidic residues" evidence="1">
    <location>
        <begin position="1858"/>
        <end position="1867"/>
    </location>
</feature>
<feature type="region of interest" description="Disordered" evidence="1">
    <location>
        <begin position="2384"/>
        <end position="2443"/>
    </location>
</feature>
<feature type="compositionally biased region" description="Low complexity" evidence="1">
    <location>
        <begin position="706"/>
        <end position="720"/>
    </location>
</feature>
<feature type="compositionally biased region" description="Low complexity" evidence="1">
    <location>
        <begin position="1868"/>
        <end position="1884"/>
    </location>
</feature>
<feature type="region of interest" description="Disordered" evidence="1">
    <location>
        <begin position="1021"/>
        <end position="1051"/>
    </location>
</feature>
<feature type="compositionally biased region" description="Low complexity" evidence="1">
    <location>
        <begin position="1449"/>
        <end position="1468"/>
    </location>
</feature>
<feature type="compositionally biased region" description="Low complexity" evidence="1">
    <location>
        <begin position="2384"/>
        <end position="2406"/>
    </location>
</feature>
<feature type="region of interest" description="Disordered" evidence="1">
    <location>
        <begin position="1082"/>
        <end position="1343"/>
    </location>
</feature>
<feature type="compositionally biased region" description="Low complexity" evidence="1">
    <location>
        <begin position="1085"/>
        <end position="1100"/>
    </location>
</feature>
<gene>
    <name evidence="2" type="ORF">C2E21_5167</name>
</gene>
<feature type="compositionally biased region" description="Low complexity" evidence="1">
    <location>
        <begin position="1640"/>
        <end position="1668"/>
    </location>
</feature>
<feature type="compositionally biased region" description="Low complexity" evidence="1">
    <location>
        <begin position="1494"/>
        <end position="1512"/>
    </location>
</feature>
<feature type="region of interest" description="Disordered" evidence="1">
    <location>
        <begin position="300"/>
        <end position="326"/>
    </location>
</feature>
<feature type="compositionally biased region" description="Low complexity" evidence="1">
    <location>
        <begin position="1026"/>
        <end position="1051"/>
    </location>
</feature>
<feature type="compositionally biased region" description="Gly residues" evidence="1">
    <location>
        <begin position="846"/>
        <end position="861"/>
    </location>
</feature>
<feature type="region of interest" description="Disordered" evidence="1">
    <location>
        <begin position="949"/>
        <end position="968"/>
    </location>
</feature>
<feature type="compositionally biased region" description="Low complexity" evidence="1">
    <location>
        <begin position="1131"/>
        <end position="1162"/>
    </location>
</feature>
<feature type="compositionally biased region" description="Low complexity" evidence="1">
    <location>
        <begin position="830"/>
        <end position="845"/>
    </location>
</feature>
<organism evidence="2 3">
    <name type="scientific">Chlorella sorokiniana</name>
    <name type="common">Freshwater green alga</name>
    <dbReference type="NCBI Taxonomy" id="3076"/>
    <lineage>
        <taxon>Eukaryota</taxon>
        <taxon>Viridiplantae</taxon>
        <taxon>Chlorophyta</taxon>
        <taxon>core chlorophytes</taxon>
        <taxon>Trebouxiophyceae</taxon>
        <taxon>Chlorellales</taxon>
        <taxon>Chlorellaceae</taxon>
        <taxon>Chlorella clade</taxon>
        <taxon>Chlorella</taxon>
    </lineage>
</organism>
<feature type="region of interest" description="Disordered" evidence="1">
    <location>
        <begin position="2201"/>
        <end position="2253"/>
    </location>
</feature>
<feature type="compositionally biased region" description="Polar residues" evidence="1">
    <location>
        <begin position="694"/>
        <end position="704"/>
    </location>
</feature>
<feature type="compositionally biased region" description="Low complexity" evidence="1">
    <location>
        <begin position="1949"/>
        <end position="1981"/>
    </location>
</feature>
<dbReference type="STRING" id="3076.A0A2P6TQM8"/>
<feature type="compositionally biased region" description="Low complexity" evidence="1">
    <location>
        <begin position="1318"/>
        <end position="1343"/>
    </location>
</feature>
<feature type="region of interest" description="Disordered" evidence="1">
    <location>
        <begin position="673"/>
        <end position="772"/>
    </location>
</feature>
<keyword evidence="3" id="KW-1185">Reference proteome</keyword>
<feature type="compositionally biased region" description="Polar residues" evidence="1">
    <location>
        <begin position="2219"/>
        <end position="2228"/>
    </location>
</feature>
<feature type="region of interest" description="Disordered" evidence="1">
    <location>
        <begin position="393"/>
        <end position="420"/>
    </location>
</feature>
<feature type="region of interest" description="Disordered" evidence="1">
    <location>
        <begin position="879"/>
        <end position="944"/>
    </location>
</feature>
<reference evidence="2 3" key="1">
    <citation type="journal article" date="2018" name="Plant J.">
        <title>Genome sequences of Chlorella sorokiniana UTEX 1602 and Micractinium conductrix SAG 241.80: implications to maltose excretion by a green alga.</title>
        <authorList>
            <person name="Arriola M.B."/>
            <person name="Velmurugan N."/>
            <person name="Zhang Y."/>
            <person name="Plunkett M.H."/>
            <person name="Hondzo H."/>
            <person name="Barney B.M."/>
        </authorList>
    </citation>
    <scope>NUCLEOTIDE SEQUENCE [LARGE SCALE GENOMIC DNA]</scope>
    <source>
        <strain evidence="3">UTEX 1602</strain>
    </source>
</reference>
<feature type="compositionally biased region" description="Low complexity" evidence="1">
    <location>
        <begin position="1170"/>
        <end position="1194"/>
    </location>
</feature>
<dbReference type="OrthoDB" id="515972at2759"/>
<feature type="region of interest" description="Disordered" evidence="1">
    <location>
        <begin position="1449"/>
        <end position="1627"/>
    </location>
</feature>
<evidence type="ECO:0000313" key="3">
    <source>
        <dbReference type="Proteomes" id="UP000239899"/>
    </source>
</evidence>
<dbReference type="EMBL" id="LHPG02000009">
    <property type="protein sequence ID" value="PRW56333.1"/>
    <property type="molecule type" value="Genomic_DNA"/>
</dbReference>
<accession>A0A2P6TQM8</accession>
<feature type="compositionally biased region" description="Low complexity" evidence="1">
    <location>
        <begin position="918"/>
        <end position="937"/>
    </location>
</feature>
<feature type="compositionally biased region" description="Low complexity" evidence="1">
    <location>
        <begin position="1248"/>
        <end position="1260"/>
    </location>
</feature>
<feature type="compositionally biased region" description="Acidic residues" evidence="1">
    <location>
        <begin position="1238"/>
        <end position="1247"/>
    </location>
</feature>
<feature type="compositionally biased region" description="Polar residues" evidence="1">
    <location>
        <begin position="1705"/>
        <end position="1721"/>
    </location>
</feature>
<comment type="caution">
    <text evidence="2">The sequence shown here is derived from an EMBL/GenBank/DDBJ whole genome shotgun (WGS) entry which is preliminary data.</text>
</comment>
<feature type="compositionally biased region" description="Low complexity" evidence="1">
    <location>
        <begin position="1618"/>
        <end position="1627"/>
    </location>
</feature>
<feature type="region of interest" description="Disordered" evidence="1">
    <location>
        <begin position="814"/>
        <end position="861"/>
    </location>
</feature>
<feature type="compositionally biased region" description="Low complexity" evidence="1">
    <location>
        <begin position="501"/>
        <end position="513"/>
    </location>
</feature>
<sequence>MRRLFLVLDLSLLRQQGEEQRQAVLEQLTVAFGRLWATYRLGGAGSGAPGRHISWGYALYDSACPELLLKPKLRETAKALKLPPAFQETLQTDCRGAALKEFLNFIDALTQPAEAAAADGPAPPASEEAPAAALARALQSALGSSYLKKLQEMADSDSSIAGSISRPEGLLAIFSAGLSAAPQLLHFLGPTAEAELAAVAAAGSPEEQQAGLQRLLAAALPAAVWQRCGAGSLRVCWVAADPDAAGPADEQPLAVLPALQAAMQQHCQCAAAAPLAELAGECSPAAFAARLALPQRGQGEVQQAAAGEAAGGTEGSWPAAAEGSREQAQAHLALLMTGANKELEAAKERARAEHKQLAKQRQHQARLPTGAGGRRAALVANNKGQRLLANAQRLQADKSRRGPSSRPASRQGTPEAAAMSDDQANLLAAATNRLGGEEEEVSSGTSLAPEAAAADLKRRVSDLLESTLADERPSLASMLAQVRTLVDGCFASMLRFSSQHQRAQQAQRAQQQASGAGEAPEVTSTPAGAAGAAGEGQPLGLDPMRALLLQHVPVAVADLRRQHMEAEHVAERRQLSLRFVLELLLRLSICAYGARPGGGLPVGQYEEMEVLMQCVVATLQPIPDAGHEVFLHIIKPAFGARFRAELQQLQGELWDDDMSLDLDSMHDQHLKDIEKQEESGETPGCSAGAIHSGSMLTGNGTSGRTGPAAVPAVPAAPAGPSNLGRVASAAQREASGREGTNSGRPSAGTGLPSSSAMSGEHSGVQGGSGATTAAGLARSGAAAARTATSSGALMNLAHIKQRYNNTKQFELQVRSKPTLLQKGKLKHTVASSRPPAATTAPPRRAGAGGAATAGGTAGGGSSRAAAALAAATSKGRGTAAAAAAARQPRPKQQVPDTPDSRGKALRSAAETEARLARARGQQQQAQQQQQPEQQPEESMLSGGAIISPDKNQQLLRGPGAPAASGLDAIPATDTRPALAAVPAGVAQAAAAAAAGGGRLMRSPSMRLDFGSLPGAILPSQRREQDLSGLDGGSTSTSPIGGPLGGPATAAAAAAEGPTWMVAATRPTRRQPAVASFGALVASGSQPQRAQPAQAAQQAQPVEEPVSDEQQAGMEWEAGALPASPSQGQLPAEADAAMAVAEPEAEAEGAAAQPEAADMAAVEVEADAADEAAAAAEPAAEAEAPADTEAAPASTRRTRSASRGRTAVSEGAEEAEAQAAASIKKRQRRKSQGEHAQQAEEEADEDAAEAAATAEAAQQAAPRRSGRHTPGGQEAAAPAEPSGKQSAGKPSAGSKGKGKKRAAPEPAAADAEAGEAMEAESAGEQQAVPAEQSPAEQLAEPAAQPAAGLSGLAGLTKLLGCRRCPGSKTGCLSCRPKLAAALAEAGAEQLLAGVGECGKGNCRSGTGCTACWAVVKQRLHDPTAAAPAPAVEATTAVEAAPAVATVATEAQPAAAPAEPAAKPAAADATSRLEEEAPAPKRRRTRHSAAAEEQGAATTPAPSADEASAAQAADGSRRSSKRGKPADSAAVAASEAADPAAVAPLSGPRRGRSAGLAQEEAAAGPGPEPQSTGRRSRSAGPSQPSPAPSAPASRPASRRRSLVAEAVAAERAAQEEAEQAARAAAEAAAAAAAAAVAKAAADAAAAAAAADQAAAAEAEQQQQQGEAEAAGQRRRRVSGGSISKEKRLGLLQSSAGKPKKRSAADVATSSQPHKRSLPSTDAASRSPVAALLRQAAGGGASAAAPSSPYEGAYDFPAPSAGAGAAAAAAAQAEPAAEGAEGELVADSAAARSPAGRGAAAAALGAADASSPARTAAAASPAGSPAVSGQPAAPEAAVAEQQQQEQQEQAAPGPDFAGARVFEHLRRQEQQRLAAQQVAQHVQQAQQGDEQPDEQQHSGDSCVESAVPDSQLQQLSPPEVGQQRPAGSPAATPVSRQRRLSPGGPPPGAGAGPKPAATAQSQQQPRQQQQQQQAVGAAVPAAPGAAPPAVPKPETGDAVWYFDTAHDMHGFPIFLIIASVVSEKSHRGGGFTLEVMCQPEGADNDYPFTLRSKAYCHPPILPARAGQWRLAVPHEVAVAVEQILEPLAAARPAAPEGGQQAAAAAAAAPQQRAQAVPVQRAAAQQAQQQQQAHQAAAAPAAAAGGVAVPVQAAPAAAPQRGGGVAVAVQPVQAAVPQQGGGVAVPVQAAAAAAPQQGGMAVPVQAAAAVPGEPDGHAVEVQPSASQPSQVTAWLPPDAPGETVRHNAATRQHQRRRDSLDSLLLPESREWQASQQAAGLAEPPPSEPRRGLNFGGSPAAARAPAPGSAVQARPPLPRGHPAAPSGTGGLFSPNRLGSCSDFSARKNLRPSPSPLRPAAGNRLHAASPQVLPPASAAQPRYAQSPGAAAAGLAAASPAHQQQQQQRVVQQLWAQSPVAAGGPATAAATPRAQQTPPAQQAQQASSNWERYSERLAPLLEQLPVHPHVPASPSAAGGRASSFRMAQQGDVLLHCRKTNGFGGLPELQRVLVLNVRSVNEGSPKQSHQAEVVQLATGADPSSLDAQPGKWGSIVLGKAGYMEKDEGVRRLHNWRIQGSVPPQAMAELEQALQQEAATAAGELV</sequence>
<feature type="compositionally biased region" description="Low complexity" evidence="1">
    <location>
        <begin position="2291"/>
        <end position="2305"/>
    </location>
</feature>
<feature type="compositionally biased region" description="Low complexity" evidence="1">
    <location>
        <begin position="1552"/>
        <end position="1563"/>
    </location>
</feature>
<evidence type="ECO:0000256" key="1">
    <source>
        <dbReference type="SAM" id="MobiDB-lite"/>
    </source>
</evidence>
<feature type="compositionally biased region" description="Low complexity" evidence="1">
    <location>
        <begin position="2414"/>
        <end position="2439"/>
    </location>
</feature>
<feature type="region of interest" description="Disordered" evidence="1">
    <location>
        <begin position="2266"/>
        <end position="2356"/>
    </location>
</feature>
<feature type="compositionally biased region" description="Low complexity" evidence="1">
    <location>
        <begin position="1273"/>
        <end position="1293"/>
    </location>
</feature>
<evidence type="ECO:0000313" key="2">
    <source>
        <dbReference type="EMBL" id="PRW56333.1"/>
    </source>
</evidence>
<name>A0A2P6TQM8_CHLSO</name>
<proteinExistence type="predicted"/>
<feature type="region of interest" description="Disordered" evidence="1">
    <location>
        <begin position="349"/>
        <end position="374"/>
    </location>
</feature>
<dbReference type="Proteomes" id="UP000239899">
    <property type="component" value="Unassembled WGS sequence"/>
</dbReference>
<protein>
    <submittedName>
        <fullName evidence="2">Uncharacterized protein</fullName>
    </submittedName>
</protein>
<feature type="compositionally biased region" description="Low complexity" evidence="1">
    <location>
        <begin position="1754"/>
        <end position="1849"/>
    </location>
</feature>